<dbReference type="SUPFAM" id="SSF141322">
    <property type="entry name" value="NfeD domain-like"/>
    <property type="match status" value="1"/>
</dbReference>
<evidence type="ECO:0000256" key="2">
    <source>
        <dbReference type="ARBA" id="ARBA00022692"/>
    </source>
</evidence>
<reference evidence="7 8" key="1">
    <citation type="journal article" date="2010" name="Stand. Genomic Sci.">
        <title>Complete genome sequence of Conexibacter woesei type strain (ID131577).</title>
        <authorList>
            <person name="Pukall R."/>
            <person name="Lapidus A."/>
            <person name="Glavina Del Rio T."/>
            <person name="Copeland A."/>
            <person name="Tice H."/>
            <person name="Cheng J.-F."/>
            <person name="Lucas S."/>
            <person name="Chen F."/>
            <person name="Nolan M."/>
            <person name="Bruce D."/>
            <person name="Goodwin L."/>
            <person name="Pitluck S."/>
            <person name="Mavromatis K."/>
            <person name="Ivanova N."/>
            <person name="Ovchinnikova G."/>
            <person name="Pati A."/>
            <person name="Chen A."/>
            <person name="Palaniappan K."/>
            <person name="Land M."/>
            <person name="Hauser L."/>
            <person name="Chang Y.-J."/>
            <person name="Jeffries C.D."/>
            <person name="Chain P."/>
            <person name="Meincke L."/>
            <person name="Sims D."/>
            <person name="Brettin T."/>
            <person name="Detter J.C."/>
            <person name="Rohde M."/>
            <person name="Goeker M."/>
            <person name="Bristow J."/>
            <person name="Eisen J.A."/>
            <person name="Markowitz V."/>
            <person name="Kyrpides N.C."/>
            <person name="Klenk H.-P."/>
            <person name="Hugenholtz P."/>
        </authorList>
    </citation>
    <scope>NUCLEOTIDE SEQUENCE [LARGE SCALE GENOMIC DNA]</scope>
    <source>
        <strain evidence="8">DSM 14684 / CIP 108061 / JCM 11494 / NBRC 100937 / ID131577</strain>
    </source>
</reference>
<dbReference type="Gene3D" id="2.40.50.140">
    <property type="entry name" value="Nucleic acid-binding proteins"/>
    <property type="match status" value="1"/>
</dbReference>
<evidence type="ECO:0000259" key="6">
    <source>
        <dbReference type="Pfam" id="PF01957"/>
    </source>
</evidence>
<dbReference type="InterPro" id="IPR012340">
    <property type="entry name" value="NA-bd_OB-fold"/>
</dbReference>
<dbReference type="HOGENOM" id="CLU_1694115_0_0_11"/>
<feature type="domain" description="NfeD-like C-terminal" evidence="6">
    <location>
        <begin position="88"/>
        <end position="149"/>
    </location>
</feature>
<reference evidence="8" key="2">
    <citation type="submission" date="2010-01" db="EMBL/GenBank/DDBJ databases">
        <title>The complete genome of Conexibacter woesei DSM 14684.</title>
        <authorList>
            <consortium name="US DOE Joint Genome Institute (JGI-PGF)"/>
            <person name="Lucas S."/>
            <person name="Copeland A."/>
            <person name="Lapidus A."/>
            <person name="Glavina del Rio T."/>
            <person name="Dalin E."/>
            <person name="Tice H."/>
            <person name="Bruce D."/>
            <person name="Goodwin L."/>
            <person name="Pitluck S."/>
            <person name="Kyrpides N."/>
            <person name="Mavromatis K."/>
            <person name="Ivanova N."/>
            <person name="Mikhailova N."/>
            <person name="Chertkov O."/>
            <person name="Brettin T."/>
            <person name="Detter J.C."/>
            <person name="Han C."/>
            <person name="Larimer F."/>
            <person name="Land M."/>
            <person name="Hauser L."/>
            <person name="Markowitz V."/>
            <person name="Cheng J.-F."/>
            <person name="Hugenholtz P."/>
            <person name="Woyke T."/>
            <person name="Wu D."/>
            <person name="Pukall R."/>
            <person name="Steenblock K."/>
            <person name="Schneider S."/>
            <person name="Klenk H.-P."/>
            <person name="Eisen J.A."/>
        </authorList>
    </citation>
    <scope>NUCLEOTIDE SEQUENCE [LARGE SCALE GENOMIC DNA]</scope>
    <source>
        <strain evidence="8">DSM 14684 / CIP 108061 / JCM 11494 / NBRC 100937 / ID131577</strain>
    </source>
</reference>
<evidence type="ECO:0000256" key="5">
    <source>
        <dbReference type="SAM" id="Phobius"/>
    </source>
</evidence>
<evidence type="ECO:0000256" key="1">
    <source>
        <dbReference type="ARBA" id="ARBA00004141"/>
    </source>
</evidence>
<dbReference type="PANTHER" id="PTHR33507">
    <property type="entry name" value="INNER MEMBRANE PROTEIN YBBJ"/>
    <property type="match status" value="1"/>
</dbReference>
<protein>
    <recommendedName>
        <fullName evidence="6">NfeD-like C-terminal domain-containing protein</fullName>
    </recommendedName>
</protein>
<proteinExistence type="predicted"/>
<dbReference type="KEGG" id="cwo:Cwoe_4951"/>
<dbReference type="InterPro" id="IPR052165">
    <property type="entry name" value="Membrane_assoc_protease"/>
</dbReference>
<feature type="transmembrane region" description="Helical" evidence="5">
    <location>
        <begin position="50"/>
        <end position="76"/>
    </location>
</feature>
<evidence type="ECO:0000313" key="8">
    <source>
        <dbReference type="Proteomes" id="UP000008229"/>
    </source>
</evidence>
<feature type="transmembrane region" description="Helical" evidence="5">
    <location>
        <begin position="27"/>
        <end position="43"/>
    </location>
</feature>
<dbReference type="GO" id="GO:0016020">
    <property type="term" value="C:membrane"/>
    <property type="evidence" value="ECO:0007669"/>
    <property type="project" value="UniProtKB-SubCell"/>
</dbReference>
<keyword evidence="4 5" id="KW-0472">Membrane</keyword>
<gene>
    <name evidence="7" type="ordered locus">Cwoe_4951</name>
</gene>
<dbReference type="PANTHER" id="PTHR33507:SF4">
    <property type="entry name" value="NODULATION COMPETITIVENESS PROTEIN NFED"/>
    <property type="match status" value="1"/>
</dbReference>
<keyword evidence="8" id="KW-1185">Reference proteome</keyword>
<dbReference type="RefSeq" id="WP_012936413.1">
    <property type="nucleotide sequence ID" value="NC_013739.1"/>
</dbReference>
<evidence type="ECO:0000256" key="3">
    <source>
        <dbReference type="ARBA" id="ARBA00022989"/>
    </source>
</evidence>
<dbReference type="EMBL" id="CP001854">
    <property type="protein sequence ID" value="ADB53362.1"/>
    <property type="molecule type" value="Genomic_DNA"/>
</dbReference>
<evidence type="ECO:0000256" key="4">
    <source>
        <dbReference type="ARBA" id="ARBA00023136"/>
    </source>
</evidence>
<evidence type="ECO:0000313" key="7">
    <source>
        <dbReference type="EMBL" id="ADB53362.1"/>
    </source>
</evidence>
<keyword evidence="2 5" id="KW-0812">Transmembrane</keyword>
<dbReference type="AlphaFoldDB" id="D3FC67"/>
<dbReference type="Pfam" id="PF01957">
    <property type="entry name" value="NfeD"/>
    <property type="match status" value="1"/>
</dbReference>
<sequence precursor="true">MLALGIALVVCGAALLAAEAHVPTGALGLLGGTALAVGAALAISAAGGGLVLVLVGVGAAAVAATAWAGLIAHAALHVQGRRPVSGREALSGRTGVVRSWSAAGGGQVLLDGALWQARPSALEDGGEQLVAGDEVVVERVRGLTLTVRRAEEWEVTS</sequence>
<dbReference type="OrthoDB" id="4484551at2"/>
<organism evidence="7 8">
    <name type="scientific">Conexibacter woesei (strain DSM 14684 / CCUG 47730 / CIP 108061 / JCM 11494 / NBRC 100937 / ID131577)</name>
    <dbReference type="NCBI Taxonomy" id="469383"/>
    <lineage>
        <taxon>Bacteria</taxon>
        <taxon>Bacillati</taxon>
        <taxon>Actinomycetota</taxon>
        <taxon>Thermoleophilia</taxon>
        <taxon>Solirubrobacterales</taxon>
        <taxon>Conexibacteraceae</taxon>
        <taxon>Conexibacter</taxon>
    </lineage>
</organism>
<dbReference type="InterPro" id="IPR002810">
    <property type="entry name" value="NfeD-like_C"/>
</dbReference>
<comment type="subcellular location">
    <subcellularLocation>
        <location evidence="1">Membrane</location>
        <topology evidence="1">Multi-pass membrane protein</topology>
    </subcellularLocation>
</comment>
<dbReference type="Proteomes" id="UP000008229">
    <property type="component" value="Chromosome"/>
</dbReference>
<accession>D3FC67</accession>
<name>D3FC67_CONWI</name>
<keyword evidence="3 5" id="KW-1133">Transmembrane helix</keyword>
<dbReference type="STRING" id="469383.Cwoe_4951"/>
<dbReference type="eggNOG" id="COG1030">
    <property type="taxonomic scope" value="Bacteria"/>
</dbReference>